<gene>
    <name evidence="3" type="ORF">AVO44_09625</name>
</gene>
<keyword evidence="2" id="KW-0472">Membrane</keyword>
<feature type="transmembrane region" description="Helical" evidence="2">
    <location>
        <begin position="98"/>
        <end position="117"/>
    </location>
</feature>
<keyword evidence="2" id="KW-0812">Transmembrane</keyword>
<dbReference type="STRING" id="1685378.AVO44_09625"/>
<dbReference type="AlphaFoldDB" id="A0A0X3TUU5"/>
<dbReference type="InterPro" id="IPR018770">
    <property type="entry name" value="ChloroindolylP_hydrolase"/>
</dbReference>
<evidence type="ECO:0000313" key="4">
    <source>
        <dbReference type="Proteomes" id="UP000053690"/>
    </source>
</evidence>
<sequence>MAKRYGGKFSPEGGGSNDDQSQRGQFQGARVEPAGARANILFVPAIPLVFLSLNDGAIGMTIGLIAAGLLTAAAFLLREGLRAEAEYNARRTARRPAFPRKIFASVLTGFGAALAAYRTEYLDAETTAQASLLAPILFGLVATALHSVSFGLDPMKDKGMEGIDTFQQDRVVRVLKDAETHLSAMTDAVKRAGDRRVEARVEQFQNTARDLFRTVEEDPRDLAGARKYLTVYLQGARDATVKFADVYARTRDPQALADYTSLLDDLEQNFAARTRKMLLDDRSDLTVEIDVLRERLQREGVRLD</sequence>
<comment type="caution">
    <text evidence="3">The sequence shown here is derived from an EMBL/GenBank/DDBJ whole genome shotgun (WGS) entry which is preliminary data.</text>
</comment>
<dbReference type="EMBL" id="LQBP01000004">
    <property type="protein sequence ID" value="KUJ79465.1"/>
    <property type="molecule type" value="Genomic_DNA"/>
</dbReference>
<feature type="region of interest" description="Disordered" evidence="1">
    <location>
        <begin position="1"/>
        <end position="28"/>
    </location>
</feature>
<evidence type="ECO:0000313" key="3">
    <source>
        <dbReference type="EMBL" id="KUJ79465.1"/>
    </source>
</evidence>
<dbReference type="Proteomes" id="UP000053690">
    <property type="component" value="Unassembled WGS sequence"/>
</dbReference>
<evidence type="ECO:0000256" key="2">
    <source>
        <dbReference type="SAM" id="Phobius"/>
    </source>
</evidence>
<organism evidence="3 4">
    <name type="scientific">Ruegeria profundi</name>
    <dbReference type="NCBI Taxonomy" id="1685378"/>
    <lineage>
        <taxon>Bacteria</taxon>
        <taxon>Pseudomonadati</taxon>
        <taxon>Pseudomonadota</taxon>
        <taxon>Alphaproteobacteria</taxon>
        <taxon>Rhodobacterales</taxon>
        <taxon>Roseobacteraceae</taxon>
        <taxon>Ruegeria</taxon>
    </lineage>
</organism>
<protein>
    <recommendedName>
        <fullName evidence="5">5-bromo-4-chloroindolyl phosphate hydrolysis protein</fullName>
    </recommendedName>
</protein>
<dbReference type="OrthoDB" id="7375296at2"/>
<accession>A0A0X3TUU5</accession>
<dbReference type="RefSeq" id="WP_068335952.1">
    <property type="nucleotide sequence ID" value="NZ_LQBP01000004.1"/>
</dbReference>
<dbReference type="Pfam" id="PF10112">
    <property type="entry name" value="Halogen_Hydrol"/>
    <property type="match status" value="1"/>
</dbReference>
<name>A0A0X3TUU5_9RHOB</name>
<reference evidence="4" key="1">
    <citation type="submission" date="2015-12" db="EMBL/GenBank/DDBJ databases">
        <authorList>
            <person name="Zhang G."/>
            <person name="Stingl U."/>
        </authorList>
    </citation>
    <scope>NUCLEOTIDE SEQUENCE [LARGE SCALE GENOMIC DNA]</scope>
    <source>
        <strain evidence="4">ZGT108</strain>
    </source>
</reference>
<feature type="transmembrane region" description="Helical" evidence="2">
    <location>
        <begin position="57"/>
        <end position="77"/>
    </location>
</feature>
<evidence type="ECO:0008006" key="5">
    <source>
        <dbReference type="Google" id="ProtNLM"/>
    </source>
</evidence>
<keyword evidence="4" id="KW-1185">Reference proteome</keyword>
<evidence type="ECO:0000256" key="1">
    <source>
        <dbReference type="SAM" id="MobiDB-lite"/>
    </source>
</evidence>
<proteinExistence type="predicted"/>
<feature type="transmembrane region" description="Helical" evidence="2">
    <location>
        <begin position="132"/>
        <end position="152"/>
    </location>
</feature>
<keyword evidence="2" id="KW-1133">Transmembrane helix</keyword>